<sequence>MNTPTTPSRSIGIKLNSFTKVQYHQQFFILIFFPFSYLYAFNFALIFCVISWFQIKVAQAESAPAPMPSRLNPDRLQFDKTKPVQPRRSQPIIRGPSETISAHNKKTQPR</sequence>
<keyword evidence="2" id="KW-0812">Transmembrane</keyword>
<proteinExistence type="predicted"/>
<evidence type="ECO:0000256" key="1">
    <source>
        <dbReference type="SAM" id="MobiDB-lite"/>
    </source>
</evidence>
<reference evidence="3" key="1">
    <citation type="submission" date="2018-05" db="EMBL/GenBank/DDBJ databases">
        <title>Draft genome of Mucuna pruriens seed.</title>
        <authorList>
            <person name="Nnadi N.E."/>
            <person name="Vos R."/>
            <person name="Hasami M.H."/>
            <person name="Devisetty U.K."/>
            <person name="Aguiy J.C."/>
        </authorList>
    </citation>
    <scope>NUCLEOTIDE SEQUENCE [LARGE SCALE GENOMIC DNA]</scope>
    <source>
        <strain evidence="3">JCA_2017</strain>
    </source>
</reference>
<gene>
    <name evidence="3" type="ORF">CR513_28886</name>
</gene>
<organism evidence="3 4">
    <name type="scientific">Mucuna pruriens</name>
    <name type="common">Velvet bean</name>
    <name type="synonym">Dolichos pruriens</name>
    <dbReference type="NCBI Taxonomy" id="157652"/>
    <lineage>
        <taxon>Eukaryota</taxon>
        <taxon>Viridiplantae</taxon>
        <taxon>Streptophyta</taxon>
        <taxon>Embryophyta</taxon>
        <taxon>Tracheophyta</taxon>
        <taxon>Spermatophyta</taxon>
        <taxon>Magnoliopsida</taxon>
        <taxon>eudicotyledons</taxon>
        <taxon>Gunneridae</taxon>
        <taxon>Pentapetalae</taxon>
        <taxon>rosids</taxon>
        <taxon>fabids</taxon>
        <taxon>Fabales</taxon>
        <taxon>Fabaceae</taxon>
        <taxon>Papilionoideae</taxon>
        <taxon>50 kb inversion clade</taxon>
        <taxon>NPAAA clade</taxon>
        <taxon>indigoferoid/millettioid clade</taxon>
        <taxon>Phaseoleae</taxon>
        <taxon>Mucuna</taxon>
    </lineage>
</organism>
<feature type="non-terminal residue" evidence="3">
    <location>
        <position position="1"/>
    </location>
</feature>
<protein>
    <submittedName>
        <fullName evidence="3">Uncharacterized protein</fullName>
    </submittedName>
</protein>
<dbReference type="EMBL" id="QJKJ01005683">
    <property type="protein sequence ID" value="RDX89396.1"/>
    <property type="molecule type" value="Genomic_DNA"/>
</dbReference>
<dbReference type="AlphaFoldDB" id="A0A371GFV6"/>
<feature type="compositionally biased region" description="Basic and acidic residues" evidence="1">
    <location>
        <begin position="72"/>
        <end position="82"/>
    </location>
</feature>
<feature type="transmembrane region" description="Helical" evidence="2">
    <location>
        <begin position="27"/>
        <end position="53"/>
    </location>
</feature>
<keyword evidence="2" id="KW-0472">Membrane</keyword>
<comment type="caution">
    <text evidence="3">The sequence shown here is derived from an EMBL/GenBank/DDBJ whole genome shotgun (WGS) entry which is preliminary data.</text>
</comment>
<keyword evidence="2" id="KW-1133">Transmembrane helix</keyword>
<evidence type="ECO:0000256" key="2">
    <source>
        <dbReference type="SAM" id="Phobius"/>
    </source>
</evidence>
<accession>A0A371GFV6</accession>
<evidence type="ECO:0000313" key="3">
    <source>
        <dbReference type="EMBL" id="RDX89396.1"/>
    </source>
</evidence>
<dbReference type="Proteomes" id="UP000257109">
    <property type="component" value="Unassembled WGS sequence"/>
</dbReference>
<evidence type="ECO:0000313" key="4">
    <source>
        <dbReference type="Proteomes" id="UP000257109"/>
    </source>
</evidence>
<keyword evidence="4" id="KW-1185">Reference proteome</keyword>
<feature type="region of interest" description="Disordered" evidence="1">
    <location>
        <begin position="63"/>
        <end position="110"/>
    </location>
</feature>
<name>A0A371GFV6_MUCPR</name>